<dbReference type="AlphaFoldDB" id="A0A9N9EGC5"/>
<sequence length="115" mass="13697">NVQLEINYNKTLQNETDRMQLFYQNLIKMHFKEPKLQTKQKNGANKASQKALQVLIKKIKEGKDYETKIICLEEKLNETKEQIEQLNRAISRKDFNIKYLISKINVNKQKKTDKI</sequence>
<evidence type="ECO:0000256" key="1">
    <source>
        <dbReference type="SAM" id="Coils"/>
    </source>
</evidence>
<keyword evidence="1" id="KW-0175">Coiled coil</keyword>
<feature type="non-terminal residue" evidence="2">
    <location>
        <position position="1"/>
    </location>
</feature>
<dbReference type="Proteomes" id="UP000789405">
    <property type="component" value="Unassembled WGS sequence"/>
</dbReference>
<reference evidence="2" key="1">
    <citation type="submission" date="2021-06" db="EMBL/GenBank/DDBJ databases">
        <authorList>
            <person name="Kallberg Y."/>
            <person name="Tangrot J."/>
            <person name="Rosling A."/>
        </authorList>
    </citation>
    <scope>NUCLEOTIDE SEQUENCE</scope>
    <source>
        <strain evidence="2">MA453B</strain>
    </source>
</reference>
<comment type="caution">
    <text evidence="2">The sequence shown here is derived from an EMBL/GenBank/DDBJ whole genome shotgun (WGS) entry which is preliminary data.</text>
</comment>
<organism evidence="2 3">
    <name type="scientific">Dentiscutata erythropus</name>
    <dbReference type="NCBI Taxonomy" id="1348616"/>
    <lineage>
        <taxon>Eukaryota</taxon>
        <taxon>Fungi</taxon>
        <taxon>Fungi incertae sedis</taxon>
        <taxon>Mucoromycota</taxon>
        <taxon>Glomeromycotina</taxon>
        <taxon>Glomeromycetes</taxon>
        <taxon>Diversisporales</taxon>
        <taxon>Gigasporaceae</taxon>
        <taxon>Dentiscutata</taxon>
    </lineage>
</organism>
<proteinExistence type="predicted"/>
<evidence type="ECO:0000313" key="2">
    <source>
        <dbReference type="EMBL" id="CAG8677270.1"/>
    </source>
</evidence>
<gene>
    <name evidence="2" type="ORF">DERYTH_LOCUS11585</name>
</gene>
<keyword evidence="3" id="KW-1185">Reference proteome</keyword>
<accession>A0A9N9EGC5</accession>
<name>A0A9N9EGC5_9GLOM</name>
<evidence type="ECO:0000313" key="3">
    <source>
        <dbReference type="Proteomes" id="UP000789405"/>
    </source>
</evidence>
<protein>
    <submittedName>
        <fullName evidence="2">21870_t:CDS:1</fullName>
    </submittedName>
</protein>
<dbReference type="EMBL" id="CAJVPY010007234">
    <property type="protein sequence ID" value="CAG8677270.1"/>
    <property type="molecule type" value="Genomic_DNA"/>
</dbReference>
<feature type="coiled-coil region" evidence="1">
    <location>
        <begin position="62"/>
        <end position="96"/>
    </location>
</feature>